<feature type="compositionally biased region" description="Polar residues" evidence="2">
    <location>
        <begin position="275"/>
        <end position="286"/>
    </location>
</feature>
<feature type="compositionally biased region" description="Basic and acidic residues" evidence="2">
    <location>
        <begin position="368"/>
        <end position="383"/>
    </location>
</feature>
<feature type="compositionally biased region" description="Basic and acidic residues" evidence="2">
    <location>
        <begin position="452"/>
        <end position="466"/>
    </location>
</feature>
<feature type="compositionally biased region" description="Basic and acidic residues" evidence="2">
    <location>
        <begin position="327"/>
        <end position="339"/>
    </location>
</feature>
<organism evidence="4 5">
    <name type="scientific">Coilia grayii</name>
    <name type="common">Gray's grenadier anchovy</name>
    <dbReference type="NCBI Taxonomy" id="363190"/>
    <lineage>
        <taxon>Eukaryota</taxon>
        <taxon>Metazoa</taxon>
        <taxon>Chordata</taxon>
        <taxon>Craniata</taxon>
        <taxon>Vertebrata</taxon>
        <taxon>Euteleostomi</taxon>
        <taxon>Actinopterygii</taxon>
        <taxon>Neopterygii</taxon>
        <taxon>Teleostei</taxon>
        <taxon>Clupei</taxon>
        <taxon>Clupeiformes</taxon>
        <taxon>Clupeoidei</taxon>
        <taxon>Engraulidae</taxon>
        <taxon>Coilinae</taxon>
        <taxon>Coilia</taxon>
    </lineage>
</organism>
<dbReference type="InterPro" id="IPR042336">
    <property type="entry name" value="GOLIM4"/>
</dbReference>
<feature type="compositionally biased region" description="Acidic residues" evidence="2">
    <location>
        <begin position="480"/>
        <end position="497"/>
    </location>
</feature>
<dbReference type="PANTHER" id="PTHR22909:SF24">
    <property type="entry name" value="GOLGI INTEGRAL MEMBRANE PROTEIN 4-RELATED"/>
    <property type="match status" value="1"/>
</dbReference>
<gene>
    <name evidence="4" type="ORF">ACEWY4_007106</name>
</gene>
<keyword evidence="3" id="KW-0472">Membrane</keyword>
<protein>
    <recommendedName>
        <fullName evidence="6">Golgi integral membrane protein 4</fullName>
    </recommendedName>
</protein>
<evidence type="ECO:0000256" key="1">
    <source>
        <dbReference type="SAM" id="Coils"/>
    </source>
</evidence>
<sequence>MGKGVCSRRQRKIFQSFLLITVICGSMYAFMISYEMHKQLKKTEAMALKYQQHQESLSAQLQVVYEHRSRLEKSLQKERMEHKKAKDDHLVFKLESEQLLNKEKQESTNRFSALQAQHQLLKSQHDDLKKQYYELQEQHQNQGENHERLLDEHREQIDHLQRTKEMEISRLKENVYNLKEENRQLRKAHQEIRTQLLDVRQQHTNLRTANDQLKLTVEDHKSALAVAKLQVEELQRLRVETHGATLAVPHSHRADSPHTQSHGPGAKPSPHSLPGHTTAQAQTPITSDKRKVAPEVSHHIVSDVVEVEQDKKQTVGPKQVPTVPANKELKEPKVSETRGKTSFQHWRSRLEHNVLDGDPGKELLYSHEEQKRKESLSRQKRQPEIINPDIVLDDLHPHHKHKEKTENIHIPAKDLKDEVLNPAEDPNNQGEDEFEEAGQQPQQQVKLIQLDEVARRPTSSHERVAQEEQLVMAGSPDQQDNLDDQYEEPEEEAGDDILENKQEKDEEGENEEDPYSEENAEQGPWSEDIQDIQDKDHNNEEEDYKEDVDIVEDNGGPKEILTNRRAEM</sequence>
<keyword evidence="5" id="KW-1185">Reference proteome</keyword>
<feature type="region of interest" description="Disordered" evidence="2">
    <location>
        <begin position="307"/>
        <end position="344"/>
    </location>
</feature>
<evidence type="ECO:0000256" key="3">
    <source>
        <dbReference type="SAM" id="Phobius"/>
    </source>
</evidence>
<evidence type="ECO:0000313" key="5">
    <source>
        <dbReference type="Proteomes" id="UP001591681"/>
    </source>
</evidence>
<feature type="compositionally biased region" description="Acidic residues" evidence="2">
    <location>
        <begin position="505"/>
        <end position="520"/>
    </location>
</feature>
<dbReference type="Proteomes" id="UP001591681">
    <property type="component" value="Unassembled WGS sequence"/>
</dbReference>
<dbReference type="EMBL" id="JBHFQA010000006">
    <property type="protein sequence ID" value="KAL2097899.1"/>
    <property type="molecule type" value="Genomic_DNA"/>
</dbReference>
<feature type="region of interest" description="Disordered" evidence="2">
    <location>
        <begin position="368"/>
        <end position="394"/>
    </location>
</feature>
<feature type="transmembrane region" description="Helical" evidence="3">
    <location>
        <begin position="12"/>
        <end position="34"/>
    </location>
</feature>
<keyword evidence="3" id="KW-0812">Transmembrane</keyword>
<evidence type="ECO:0008006" key="6">
    <source>
        <dbReference type="Google" id="ProtNLM"/>
    </source>
</evidence>
<feature type="region of interest" description="Disordered" evidence="2">
    <location>
        <begin position="419"/>
        <end position="568"/>
    </location>
</feature>
<evidence type="ECO:0000313" key="4">
    <source>
        <dbReference type="EMBL" id="KAL2097899.1"/>
    </source>
</evidence>
<name>A0ABD1KFJ9_9TELE</name>
<feature type="coiled-coil region" evidence="1">
    <location>
        <begin position="68"/>
        <end position="237"/>
    </location>
</feature>
<dbReference type="PANTHER" id="PTHR22909">
    <property type="entry name" value="GOLGI INTEGRAL MEMBRANE PROTEIN 4"/>
    <property type="match status" value="1"/>
</dbReference>
<comment type="caution">
    <text evidence="4">The sequence shown here is derived from an EMBL/GenBank/DDBJ whole genome shotgun (WGS) entry which is preliminary data.</text>
</comment>
<dbReference type="AlphaFoldDB" id="A0ABD1KFJ9"/>
<reference evidence="4 5" key="1">
    <citation type="submission" date="2024-09" db="EMBL/GenBank/DDBJ databases">
        <title>A chromosome-level genome assembly of Gray's grenadier anchovy, Coilia grayii.</title>
        <authorList>
            <person name="Fu Z."/>
        </authorList>
    </citation>
    <scope>NUCLEOTIDE SEQUENCE [LARGE SCALE GENOMIC DNA]</scope>
    <source>
        <strain evidence="4">G4</strain>
        <tissue evidence="4">Muscle</tissue>
    </source>
</reference>
<feature type="region of interest" description="Disordered" evidence="2">
    <location>
        <begin position="246"/>
        <end position="294"/>
    </location>
</feature>
<feature type="compositionally biased region" description="Acidic residues" evidence="2">
    <location>
        <begin position="539"/>
        <end position="552"/>
    </location>
</feature>
<accession>A0ABD1KFJ9</accession>
<keyword evidence="1" id="KW-0175">Coiled coil</keyword>
<proteinExistence type="predicted"/>
<evidence type="ECO:0000256" key="2">
    <source>
        <dbReference type="SAM" id="MobiDB-lite"/>
    </source>
</evidence>
<keyword evidence="3" id="KW-1133">Transmembrane helix</keyword>